<comment type="catalytic activity">
    <reaction evidence="1">
        <text>ATP + protein L-histidine = ADP + protein N-phospho-L-histidine.</text>
        <dbReference type="EC" id="2.7.13.3"/>
    </reaction>
</comment>
<dbReference type="EC" id="2.7.13.3" evidence="3"/>
<keyword evidence="4" id="KW-1003">Cell membrane</keyword>
<feature type="transmembrane region" description="Helical" evidence="15">
    <location>
        <begin position="24"/>
        <end position="48"/>
    </location>
</feature>
<dbReference type="PROSITE" id="PS50109">
    <property type="entry name" value="HIS_KIN"/>
    <property type="match status" value="1"/>
</dbReference>
<dbReference type="InterPro" id="IPR016120">
    <property type="entry name" value="Sig_transdc_His_kin_SpoOB"/>
</dbReference>
<dbReference type="InterPro" id="IPR003594">
    <property type="entry name" value="HATPase_dom"/>
</dbReference>
<evidence type="ECO:0000256" key="6">
    <source>
        <dbReference type="ARBA" id="ARBA00022679"/>
    </source>
</evidence>
<evidence type="ECO:0000256" key="15">
    <source>
        <dbReference type="SAM" id="Phobius"/>
    </source>
</evidence>
<gene>
    <name evidence="17" type="ORF">RWH44_04620</name>
</gene>
<protein>
    <recommendedName>
        <fullName evidence="14">Sensor-like histidine kinase SenX3</fullName>
        <ecNumber evidence="3">2.7.13.3</ecNumber>
    </recommendedName>
</protein>
<evidence type="ECO:0000256" key="10">
    <source>
        <dbReference type="ARBA" id="ARBA00022840"/>
    </source>
</evidence>
<evidence type="ECO:0000313" key="18">
    <source>
        <dbReference type="Proteomes" id="UP001261125"/>
    </source>
</evidence>
<dbReference type="SMART" id="SM00387">
    <property type="entry name" value="HATPase_c"/>
    <property type="match status" value="1"/>
</dbReference>
<evidence type="ECO:0000259" key="16">
    <source>
        <dbReference type="PROSITE" id="PS50109"/>
    </source>
</evidence>
<evidence type="ECO:0000256" key="11">
    <source>
        <dbReference type="ARBA" id="ARBA00022989"/>
    </source>
</evidence>
<evidence type="ECO:0000256" key="1">
    <source>
        <dbReference type="ARBA" id="ARBA00000085"/>
    </source>
</evidence>
<evidence type="ECO:0000313" key="17">
    <source>
        <dbReference type="EMBL" id="MDU0344979.1"/>
    </source>
</evidence>
<organism evidence="17 18">
    <name type="scientific">Microbacterium phycohabitans</name>
    <dbReference type="NCBI Taxonomy" id="3075993"/>
    <lineage>
        <taxon>Bacteria</taxon>
        <taxon>Bacillati</taxon>
        <taxon>Actinomycetota</taxon>
        <taxon>Actinomycetes</taxon>
        <taxon>Micrococcales</taxon>
        <taxon>Microbacteriaceae</taxon>
        <taxon>Microbacterium</taxon>
    </lineage>
</organism>
<dbReference type="EMBL" id="JAWDIT010000002">
    <property type="protein sequence ID" value="MDU0344979.1"/>
    <property type="molecule type" value="Genomic_DNA"/>
</dbReference>
<keyword evidence="10" id="KW-0067">ATP-binding</keyword>
<dbReference type="InterPro" id="IPR050351">
    <property type="entry name" value="BphY/WalK/GraS-like"/>
</dbReference>
<evidence type="ECO:0000256" key="7">
    <source>
        <dbReference type="ARBA" id="ARBA00022692"/>
    </source>
</evidence>
<dbReference type="InterPro" id="IPR004358">
    <property type="entry name" value="Sig_transdc_His_kin-like_C"/>
</dbReference>
<sequence length="564" mass="58466">MSSAHFAHDDVADREVRMRFATRMLVVQVATQLVVVAVCTAVFAWLGVQQLKAEADSSALNIARSVAEAPDVRSLVTAFSADPGTPDAAALREGALQHYAADVTSRTQGLFVVITDDHGIRLAHPDPDRLGQVVSTSFADALAGREVVTWETGTLGESARAKVPIYPPGGGSPVGEVSVGFERASVFDDLPALIAGIAVAVALAVAIGAIVALLMRRRLERLTLGVQPEELAALVQTQTAVLEGADEGVLALDEAGIVRVCTATAERLLGVTGAVGRPLGDLGLAPAVAAALSGPGASAGLPLGDRVVFIDVRPVRRGARALGRVAVLRDRTDVMALSGRLDSVRAMGDALRVQRHENANRLHAAVGLLDAGRVEEARGFLADLVDRGSVDWAVPGIELVGDAMLQSFLGAKALAARERGVALRVADDTFSREPIDDVEDVVAVLGNLIDNAVTAAAAAPAPRSVEVSVLDDRDAVVMTVSDSGGGIADVDEIFAQRERGADTDTDRVHGLGIGLPLSREFARRRGGEVWVVDAGGAGHGAVVAARLPDVRRGGDDVMRGDGGA</sequence>
<keyword evidence="7 15" id="KW-0812">Transmembrane</keyword>
<keyword evidence="11 15" id="KW-1133">Transmembrane helix</keyword>
<dbReference type="PANTHER" id="PTHR42878">
    <property type="entry name" value="TWO-COMPONENT HISTIDINE KINASE"/>
    <property type="match status" value="1"/>
</dbReference>
<dbReference type="InterPro" id="IPR033463">
    <property type="entry name" value="sCache_3"/>
</dbReference>
<feature type="transmembrane region" description="Helical" evidence="15">
    <location>
        <begin position="192"/>
        <end position="214"/>
    </location>
</feature>
<dbReference type="Gene3D" id="3.30.565.10">
    <property type="entry name" value="Histidine kinase-like ATPase, C-terminal domain"/>
    <property type="match status" value="1"/>
</dbReference>
<dbReference type="InterPro" id="IPR029151">
    <property type="entry name" value="Sensor-like_sf"/>
</dbReference>
<dbReference type="SUPFAM" id="SSF55890">
    <property type="entry name" value="Sporulation response regulatory protein Spo0B"/>
    <property type="match status" value="1"/>
</dbReference>
<evidence type="ECO:0000256" key="5">
    <source>
        <dbReference type="ARBA" id="ARBA00022553"/>
    </source>
</evidence>
<dbReference type="Pfam" id="PF02518">
    <property type="entry name" value="HATPase_c"/>
    <property type="match status" value="1"/>
</dbReference>
<keyword evidence="9 17" id="KW-0418">Kinase</keyword>
<evidence type="ECO:0000256" key="2">
    <source>
        <dbReference type="ARBA" id="ARBA00004651"/>
    </source>
</evidence>
<keyword evidence="5" id="KW-0597">Phosphoprotein</keyword>
<comment type="subcellular location">
    <subcellularLocation>
        <location evidence="2">Cell membrane</location>
        <topology evidence="2">Multi-pass membrane protein</topology>
    </subcellularLocation>
</comment>
<comment type="caution">
    <text evidence="17">The sequence shown here is derived from an EMBL/GenBank/DDBJ whole genome shotgun (WGS) entry which is preliminary data.</text>
</comment>
<dbReference type="Proteomes" id="UP001261125">
    <property type="component" value="Unassembled WGS sequence"/>
</dbReference>
<reference evidence="17 18" key="1">
    <citation type="submission" date="2023-09" db="EMBL/GenBank/DDBJ databases">
        <title>Microbacterium fusihabitans sp. nov., Microbacterium phycihabitans sp. nov., and Microbacterium cervinum sp. nov., isolated from dried seaweeds of beach.</title>
        <authorList>
            <person name="Lee S.D."/>
        </authorList>
    </citation>
    <scope>NUCLEOTIDE SEQUENCE [LARGE SCALE GENOMIC DNA]</scope>
    <source>
        <strain evidence="17 18">KSW2-29</strain>
    </source>
</reference>
<keyword evidence="18" id="KW-1185">Reference proteome</keyword>
<evidence type="ECO:0000256" key="14">
    <source>
        <dbReference type="ARBA" id="ARBA00039401"/>
    </source>
</evidence>
<name>A0ABU3SJJ3_9MICO</name>
<evidence type="ECO:0000256" key="8">
    <source>
        <dbReference type="ARBA" id="ARBA00022741"/>
    </source>
</evidence>
<dbReference type="InterPro" id="IPR036890">
    <property type="entry name" value="HATPase_C_sf"/>
</dbReference>
<feature type="domain" description="Histidine kinase" evidence="16">
    <location>
        <begin position="444"/>
        <end position="551"/>
    </location>
</feature>
<dbReference type="CDD" id="cd00075">
    <property type="entry name" value="HATPase"/>
    <property type="match status" value="1"/>
</dbReference>
<evidence type="ECO:0000256" key="4">
    <source>
        <dbReference type="ARBA" id="ARBA00022475"/>
    </source>
</evidence>
<keyword evidence="8" id="KW-0547">Nucleotide-binding</keyword>
<keyword evidence="6 17" id="KW-0808">Transferase</keyword>
<dbReference type="SUPFAM" id="SSF55874">
    <property type="entry name" value="ATPase domain of HSP90 chaperone/DNA topoisomerase II/histidine kinase"/>
    <property type="match status" value="1"/>
</dbReference>
<evidence type="ECO:0000256" key="12">
    <source>
        <dbReference type="ARBA" id="ARBA00023012"/>
    </source>
</evidence>
<proteinExistence type="predicted"/>
<dbReference type="Gene3D" id="3.30.450.20">
    <property type="entry name" value="PAS domain"/>
    <property type="match status" value="2"/>
</dbReference>
<dbReference type="PRINTS" id="PR00344">
    <property type="entry name" value="BCTRLSENSOR"/>
</dbReference>
<evidence type="ECO:0000256" key="13">
    <source>
        <dbReference type="ARBA" id="ARBA00023136"/>
    </source>
</evidence>
<dbReference type="GO" id="GO:0004673">
    <property type="term" value="F:protein histidine kinase activity"/>
    <property type="evidence" value="ECO:0007669"/>
    <property type="project" value="UniProtKB-EC"/>
</dbReference>
<accession>A0ABU3SJJ3</accession>
<dbReference type="InterPro" id="IPR005467">
    <property type="entry name" value="His_kinase_dom"/>
</dbReference>
<dbReference type="PANTHER" id="PTHR42878:SF14">
    <property type="entry name" value="OSMOLARITY TWO-COMPONENT SYSTEM PROTEIN SSK1"/>
    <property type="match status" value="1"/>
</dbReference>
<dbReference type="RefSeq" id="WP_316003648.1">
    <property type="nucleotide sequence ID" value="NZ_JAWDIT010000002.1"/>
</dbReference>
<keyword evidence="12" id="KW-0902">Two-component regulatory system</keyword>
<keyword evidence="13 15" id="KW-0472">Membrane</keyword>
<dbReference type="SUPFAM" id="SSF103190">
    <property type="entry name" value="Sensory domain-like"/>
    <property type="match status" value="1"/>
</dbReference>
<dbReference type="Pfam" id="PF17203">
    <property type="entry name" value="sCache_3_2"/>
    <property type="match status" value="1"/>
</dbReference>
<evidence type="ECO:0000256" key="9">
    <source>
        <dbReference type="ARBA" id="ARBA00022777"/>
    </source>
</evidence>
<evidence type="ECO:0000256" key="3">
    <source>
        <dbReference type="ARBA" id="ARBA00012438"/>
    </source>
</evidence>